<dbReference type="InterPro" id="IPR003961">
    <property type="entry name" value="FN3_dom"/>
</dbReference>
<dbReference type="InterPro" id="IPR036116">
    <property type="entry name" value="FN3_sf"/>
</dbReference>
<protein>
    <submittedName>
        <fullName evidence="2">Uncharacterized protein</fullName>
    </submittedName>
</protein>
<feature type="signal peptide" evidence="1">
    <location>
        <begin position="1"/>
        <end position="18"/>
    </location>
</feature>
<reference evidence="2 3" key="1">
    <citation type="journal article" date="2022" name="Front. Cell. Infect. Microbiol.">
        <title>The Genomes of Two Strains of Taenia crassiceps the Animal Model for the Study of Human Cysticercosis.</title>
        <authorList>
            <person name="Bobes R.J."/>
            <person name="Estrada K."/>
            <person name="Rios-Valencia D.G."/>
            <person name="Calderon-Gallegos A."/>
            <person name="de la Torre P."/>
            <person name="Carrero J.C."/>
            <person name="Sanchez-Flores A."/>
            <person name="Laclette J.P."/>
        </authorList>
    </citation>
    <scope>NUCLEOTIDE SEQUENCE [LARGE SCALE GENOMIC DNA]</scope>
    <source>
        <strain evidence="2">WFUcys</strain>
    </source>
</reference>
<keyword evidence="3" id="KW-1185">Reference proteome</keyword>
<evidence type="ECO:0000313" key="3">
    <source>
        <dbReference type="Proteomes" id="UP001651158"/>
    </source>
</evidence>
<comment type="caution">
    <text evidence="2">The sequence shown here is derived from an EMBL/GenBank/DDBJ whole genome shotgun (WGS) entry which is preliminary data.</text>
</comment>
<dbReference type="Gene3D" id="2.60.40.10">
    <property type="entry name" value="Immunoglobulins"/>
    <property type="match status" value="1"/>
</dbReference>
<evidence type="ECO:0000256" key="1">
    <source>
        <dbReference type="SAM" id="SignalP"/>
    </source>
</evidence>
<dbReference type="EMBL" id="JAKROA010000015">
    <property type="protein sequence ID" value="KAL5104014.1"/>
    <property type="molecule type" value="Genomic_DNA"/>
</dbReference>
<evidence type="ECO:0000313" key="2">
    <source>
        <dbReference type="EMBL" id="KAL5104014.1"/>
    </source>
</evidence>
<feature type="chain" id="PRO_5046422520" evidence="1">
    <location>
        <begin position="19"/>
        <end position="181"/>
    </location>
</feature>
<sequence>MLMFQLSLVLMATSILVGEDEGVSGRSVLEAEWFVPNLRWHYVKWRKLRLTWDVQELVDRKVEEMRVRARPAFGVGRNGKVDVGVAHGNVTLEKLSPDTLYSIDVSGYKNGILIFGSAGLIKTYPSDAHSDECTTCMLFPWSKPPPAPPAPPPLSTPHLHAAAAFLSSEQGTRDMRSLFSC</sequence>
<dbReference type="SUPFAM" id="SSF49265">
    <property type="entry name" value="Fibronectin type III"/>
    <property type="match status" value="1"/>
</dbReference>
<organism evidence="2 3">
    <name type="scientific">Taenia crassiceps</name>
    <dbReference type="NCBI Taxonomy" id="6207"/>
    <lineage>
        <taxon>Eukaryota</taxon>
        <taxon>Metazoa</taxon>
        <taxon>Spiralia</taxon>
        <taxon>Lophotrochozoa</taxon>
        <taxon>Platyhelminthes</taxon>
        <taxon>Cestoda</taxon>
        <taxon>Eucestoda</taxon>
        <taxon>Cyclophyllidea</taxon>
        <taxon>Taeniidae</taxon>
        <taxon>Taenia</taxon>
    </lineage>
</organism>
<name>A0ABR4Q319_9CEST</name>
<proteinExistence type="predicted"/>
<dbReference type="CDD" id="cd00063">
    <property type="entry name" value="FN3"/>
    <property type="match status" value="1"/>
</dbReference>
<keyword evidence="1" id="KW-0732">Signal</keyword>
<dbReference type="Proteomes" id="UP001651158">
    <property type="component" value="Unassembled WGS sequence"/>
</dbReference>
<dbReference type="InterPro" id="IPR013783">
    <property type="entry name" value="Ig-like_fold"/>
</dbReference>
<accession>A0ABR4Q319</accession>
<gene>
    <name evidence="2" type="ORF">TcWFU_009876</name>
</gene>